<organism evidence="1 2">
    <name type="scientific">Pleurodeles waltl</name>
    <name type="common">Iberian ribbed newt</name>
    <dbReference type="NCBI Taxonomy" id="8319"/>
    <lineage>
        <taxon>Eukaryota</taxon>
        <taxon>Metazoa</taxon>
        <taxon>Chordata</taxon>
        <taxon>Craniata</taxon>
        <taxon>Vertebrata</taxon>
        <taxon>Euteleostomi</taxon>
        <taxon>Amphibia</taxon>
        <taxon>Batrachia</taxon>
        <taxon>Caudata</taxon>
        <taxon>Salamandroidea</taxon>
        <taxon>Salamandridae</taxon>
        <taxon>Pleurodelinae</taxon>
        <taxon>Pleurodeles</taxon>
    </lineage>
</organism>
<name>A0AAV7MWY0_PLEWA</name>
<proteinExistence type="predicted"/>
<gene>
    <name evidence="1" type="ORF">NDU88_004623</name>
</gene>
<evidence type="ECO:0000313" key="1">
    <source>
        <dbReference type="EMBL" id="KAJ1107230.1"/>
    </source>
</evidence>
<accession>A0AAV7MWY0</accession>
<keyword evidence="2" id="KW-1185">Reference proteome</keyword>
<reference evidence="1" key="1">
    <citation type="journal article" date="2022" name="bioRxiv">
        <title>Sequencing and chromosome-scale assembly of the giantPleurodeles waltlgenome.</title>
        <authorList>
            <person name="Brown T."/>
            <person name="Elewa A."/>
            <person name="Iarovenko S."/>
            <person name="Subramanian E."/>
            <person name="Araus A.J."/>
            <person name="Petzold A."/>
            <person name="Susuki M."/>
            <person name="Suzuki K.-i.T."/>
            <person name="Hayashi T."/>
            <person name="Toyoda A."/>
            <person name="Oliveira C."/>
            <person name="Osipova E."/>
            <person name="Leigh N.D."/>
            <person name="Simon A."/>
            <person name="Yun M.H."/>
        </authorList>
    </citation>
    <scope>NUCLEOTIDE SEQUENCE</scope>
    <source>
        <strain evidence="1">20211129_DDA</strain>
        <tissue evidence="1">Liver</tissue>
    </source>
</reference>
<sequence length="97" mass="10309">MLGRGVRSLLQYLVLDSFQPLVRPTHLWLRSVQSAWLLPTLDLRPPSWLAPAWGSKIPCGIMAPPPDLALAGVGAPVVQSSWAPLKTVLGAAVSSGC</sequence>
<evidence type="ECO:0000313" key="2">
    <source>
        <dbReference type="Proteomes" id="UP001066276"/>
    </source>
</evidence>
<dbReference type="AlphaFoldDB" id="A0AAV7MWY0"/>
<dbReference type="EMBL" id="JANPWB010000013">
    <property type="protein sequence ID" value="KAJ1107230.1"/>
    <property type="molecule type" value="Genomic_DNA"/>
</dbReference>
<dbReference type="Proteomes" id="UP001066276">
    <property type="component" value="Chromosome 9"/>
</dbReference>
<protein>
    <submittedName>
        <fullName evidence="1">Uncharacterized protein</fullName>
    </submittedName>
</protein>
<comment type="caution">
    <text evidence="1">The sequence shown here is derived from an EMBL/GenBank/DDBJ whole genome shotgun (WGS) entry which is preliminary data.</text>
</comment>